<dbReference type="KEGG" id="malk:MalAC0309_1608"/>
<evidence type="ECO:0000256" key="1">
    <source>
        <dbReference type="SAM" id="MobiDB-lite"/>
    </source>
</evidence>
<gene>
    <name evidence="2" type="ORF">MalAC0309_1608</name>
</gene>
<dbReference type="RefSeq" id="WP_096421658.1">
    <property type="nucleotide sequence ID" value="NZ_AP017315.1"/>
</dbReference>
<feature type="region of interest" description="Disordered" evidence="1">
    <location>
        <begin position="1"/>
        <end position="31"/>
    </location>
</feature>
<sequence>MSAIRRHNITRERPARVDDGRGNKKDDWSNPQIADYEGWAIDAGGTAEDLANREGTRVDYVIRGPVSADIRARDRITLRGEKYRVEGRPVVQPGVTDATTHQIVRLSAWEG</sequence>
<dbReference type="InterPro" id="IPR038666">
    <property type="entry name" value="SSP1_head-tail_sf"/>
</dbReference>
<protein>
    <recommendedName>
        <fullName evidence="4">Phage head-tail adaptor</fullName>
    </recommendedName>
</protein>
<dbReference type="Gene3D" id="2.40.10.270">
    <property type="entry name" value="Bacteriophage SPP1 head-tail adaptor protein"/>
    <property type="match status" value="1"/>
</dbReference>
<reference evidence="2 3" key="2">
    <citation type="submission" date="2016-01" db="EMBL/GenBank/DDBJ databases">
        <title>Microcella alkaliphila JAM AC0309 whole genome shotgun sequence.</title>
        <authorList>
            <person name="Kurata A."/>
            <person name="Hirose Y."/>
            <person name="Kishimoto N."/>
            <person name="Kobayashi T."/>
        </authorList>
    </citation>
    <scope>NUCLEOTIDE SEQUENCE [LARGE SCALE GENOMIC DNA]</scope>
    <source>
        <strain evidence="2 3">JAM AC0309</strain>
    </source>
</reference>
<reference evidence="3" key="1">
    <citation type="submission" date="2015-12" db="EMBL/GenBank/DDBJ databases">
        <authorList>
            <person name="Shamseldin A."/>
            <person name="Moawad H."/>
            <person name="Abd El-Rahim W.M."/>
            <person name="Sadowsky M.J."/>
        </authorList>
    </citation>
    <scope>NUCLEOTIDE SEQUENCE [LARGE SCALE GENOMIC DNA]</scope>
    <source>
        <strain evidence="3">JAM AC0309</strain>
    </source>
</reference>
<accession>A0A0U5BNM0</accession>
<name>A0A0U5BNM0_9MICO</name>
<dbReference type="AlphaFoldDB" id="A0A0U5BNM0"/>
<dbReference type="EMBL" id="AP017315">
    <property type="protein sequence ID" value="BAU32459.1"/>
    <property type="molecule type" value="Genomic_DNA"/>
</dbReference>
<dbReference type="OrthoDB" id="5068574at2"/>
<evidence type="ECO:0000313" key="3">
    <source>
        <dbReference type="Proteomes" id="UP000218965"/>
    </source>
</evidence>
<evidence type="ECO:0008006" key="4">
    <source>
        <dbReference type="Google" id="ProtNLM"/>
    </source>
</evidence>
<evidence type="ECO:0000313" key="2">
    <source>
        <dbReference type="EMBL" id="BAU32459.1"/>
    </source>
</evidence>
<organism evidence="2 3">
    <name type="scientific">Microcella alkaliphila</name>
    <dbReference type="NCBI Taxonomy" id="279828"/>
    <lineage>
        <taxon>Bacteria</taxon>
        <taxon>Bacillati</taxon>
        <taxon>Actinomycetota</taxon>
        <taxon>Actinomycetes</taxon>
        <taxon>Micrococcales</taxon>
        <taxon>Microbacteriaceae</taxon>
        <taxon>Microcella</taxon>
    </lineage>
</organism>
<feature type="compositionally biased region" description="Basic and acidic residues" evidence="1">
    <location>
        <begin position="9"/>
        <end position="28"/>
    </location>
</feature>
<proteinExistence type="predicted"/>
<dbReference type="Proteomes" id="UP000218965">
    <property type="component" value="Chromosome"/>
</dbReference>